<dbReference type="Proteomes" id="UP001168821">
    <property type="component" value="Unassembled WGS sequence"/>
</dbReference>
<dbReference type="Pfam" id="PF03399">
    <property type="entry name" value="SAC3_GANP"/>
    <property type="match status" value="1"/>
</dbReference>
<dbReference type="InterPro" id="IPR045107">
    <property type="entry name" value="SAC3/GANP/THP3"/>
</dbReference>
<keyword evidence="3" id="KW-1185">Reference proteome</keyword>
<reference evidence="2" key="1">
    <citation type="journal article" date="2023" name="G3 (Bethesda)">
        <title>Whole genome assemblies of Zophobas morio and Tenebrio molitor.</title>
        <authorList>
            <person name="Kaur S."/>
            <person name="Stinson S.A."/>
            <person name="diCenzo G.C."/>
        </authorList>
    </citation>
    <scope>NUCLEOTIDE SEQUENCE</scope>
    <source>
        <strain evidence="2">QUZm001</strain>
    </source>
</reference>
<dbReference type="InterPro" id="IPR005062">
    <property type="entry name" value="SAC3/GANP/THP3_conserved"/>
</dbReference>
<dbReference type="GO" id="GO:0005634">
    <property type="term" value="C:nucleus"/>
    <property type="evidence" value="ECO:0007669"/>
    <property type="project" value="TreeGrafter"/>
</dbReference>
<sequence>MLITAQQSQLRLALFTENPETPLDSNLDWKEVKEKYKNSSNTSEQYLSTCEQLKSIRQDLTVQAIRNEFTVMTYETHARIALEQCDYLEFNQCQIQLKQLYQEGIAGHYAEFLAYNILYLIYTNSISAALKLLINIPEDLADDPAVQHALACRAHVSAGDYHALFKLYTKTPNMGIYLFDAFAFPERKKAMKAMMSAYRPVIAVQFVKEVLSFEDENEW</sequence>
<dbReference type="AlphaFoldDB" id="A0AA38M066"/>
<feature type="domain" description="SAC3/GANP/THP3 conserved" evidence="1">
    <location>
        <begin position="51"/>
        <end position="218"/>
    </location>
</feature>
<proteinExistence type="predicted"/>
<accession>A0AA38M066</accession>
<dbReference type="PANTHER" id="PTHR12436">
    <property type="entry name" value="80 KDA MCM3-ASSOCIATED PROTEIN"/>
    <property type="match status" value="1"/>
</dbReference>
<dbReference type="PANTHER" id="PTHR12436:SF4">
    <property type="entry name" value="LEUKOCYTE RECEPTOR CLUSTER MEMBER 8"/>
    <property type="match status" value="1"/>
</dbReference>
<name>A0AA38M066_9CUCU</name>
<protein>
    <recommendedName>
        <fullName evidence="1">SAC3/GANP/THP3 conserved domain-containing protein</fullName>
    </recommendedName>
</protein>
<organism evidence="2 3">
    <name type="scientific">Zophobas morio</name>
    <dbReference type="NCBI Taxonomy" id="2755281"/>
    <lineage>
        <taxon>Eukaryota</taxon>
        <taxon>Metazoa</taxon>
        <taxon>Ecdysozoa</taxon>
        <taxon>Arthropoda</taxon>
        <taxon>Hexapoda</taxon>
        <taxon>Insecta</taxon>
        <taxon>Pterygota</taxon>
        <taxon>Neoptera</taxon>
        <taxon>Endopterygota</taxon>
        <taxon>Coleoptera</taxon>
        <taxon>Polyphaga</taxon>
        <taxon>Cucujiformia</taxon>
        <taxon>Tenebrionidae</taxon>
        <taxon>Zophobas</taxon>
    </lineage>
</organism>
<dbReference type="EMBL" id="JALNTZ010000297">
    <property type="protein sequence ID" value="KAJ3636280.1"/>
    <property type="molecule type" value="Genomic_DNA"/>
</dbReference>
<comment type="caution">
    <text evidence="2">The sequence shown here is derived from an EMBL/GenBank/DDBJ whole genome shotgun (WGS) entry which is preliminary data.</text>
</comment>
<evidence type="ECO:0000313" key="3">
    <source>
        <dbReference type="Proteomes" id="UP001168821"/>
    </source>
</evidence>
<evidence type="ECO:0000259" key="1">
    <source>
        <dbReference type="Pfam" id="PF03399"/>
    </source>
</evidence>
<gene>
    <name evidence="2" type="ORF">Zmor_009074</name>
</gene>
<dbReference type="Gene3D" id="1.25.40.990">
    <property type="match status" value="1"/>
</dbReference>
<evidence type="ECO:0000313" key="2">
    <source>
        <dbReference type="EMBL" id="KAJ3636280.1"/>
    </source>
</evidence>